<reference key="2">
    <citation type="submission" date="2011-05" db="EMBL/GenBank/DDBJ databases">
        <title>The Genome of Mycoplasma haemofelis Strain Ohio2, a pathogenic hemoplasma of the cat.</title>
        <authorList>
            <person name="Santos A.P."/>
            <person name="Guimaraes A.M.S."/>
            <person name="SanMiguel P.J."/>
            <person name="Martin S.W."/>
            <person name="Messick J.B."/>
        </authorList>
    </citation>
    <scope>NUCLEOTIDE SEQUENCE</scope>
    <source>
        <strain>Ohio2</strain>
    </source>
</reference>
<reference evidence="1 2" key="1">
    <citation type="journal article" date="2011" name="J. Bacteriol.">
        <title>Complete genome sequences of two hemotropic Mycoplasmas, Mycoplasma haemofelis strain Ohio2 and Mycoplasma suis strain Illinois.</title>
        <authorList>
            <person name="Messick J.B."/>
            <person name="Santos A.P."/>
            <person name="Guimaraes A.M."/>
        </authorList>
    </citation>
    <scope>NUCLEOTIDE SEQUENCE [LARGE SCALE GENOMIC DNA]</scope>
    <source>
        <strain evidence="1 2">Ohio2</strain>
    </source>
</reference>
<dbReference type="BioCyc" id="MHAE859194:G1GR7-1317-MONOMER"/>
<dbReference type="STRING" id="859194.MHF_1322"/>
<dbReference type="KEGG" id="mhf:MHF_1322"/>
<proteinExistence type="predicted"/>
<evidence type="ECO:0000313" key="2">
    <source>
        <dbReference type="Proteomes" id="UP000007952"/>
    </source>
</evidence>
<name>F6FG60_MYCHI</name>
<accession>F6FG60</accession>
<dbReference type="HOGENOM" id="CLU_143461_0_0_14"/>
<evidence type="ECO:0000313" key="1">
    <source>
        <dbReference type="EMBL" id="AEG73558.1"/>
    </source>
</evidence>
<protein>
    <submittedName>
        <fullName evidence="1">Uncharacterized protein</fullName>
    </submittedName>
</protein>
<organism evidence="1 2">
    <name type="scientific">Mycoplasma haemofelis (strain Ohio2)</name>
    <dbReference type="NCBI Taxonomy" id="859194"/>
    <lineage>
        <taxon>Bacteria</taxon>
        <taxon>Bacillati</taxon>
        <taxon>Mycoplasmatota</taxon>
        <taxon>Mollicutes</taxon>
        <taxon>Mycoplasmataceae</taxon>
        <taxon>Mycoplasma</taxon>
    </lineage>
</organism>
<dbReference type="AlphaFoldDB" id="F6FG60"/>
<sequence>MTTKVKMGLAGGLSSLAATSIGAYFGLQSNNDPVTEILNLNLNLQRASKKGRCKVRVQGIGGNGTEQTFSYSDFYKEGGDKREMIAGACLKKLTKVDKDREDAVAVMEKGNNGDYVFKEMRISN</sequence>
<gene>
    <name evidence="1" type="ordered locus">MHF_1322</name>
</gene>
<dbReference type="Proteomes" id="UP000007952">
    <property type="component" value="Chromosome"/>
</dbReference>
<dbReference type="EMBL" id="CP002808">
    <property type="protein sequence ID" value="AEG73558.1"/>
    <property type="molecule type" value="Genomic_DNA"/>
</dbReference>